<accession>A0A061FA29</accession>
<keyword evidence="1" id="KW-0812">Transmembrane</keyword>
<evidence type="ECO:0000256" key="1">
    <source>
        <dbReference type="SAM" id="Phobius"/>
    </source>
</evidence>
<sequence>MVILYLEIIYSTKGTIHKLWMTICGVVFGPCGWHEMTLFSTTRFRMVMNSLFLLKCTLCFGFMHAKELMLLMLLVFKIIIMLNSWLLLTL</sequence>
<keyword evidence="1" id="KW-0472">Membrane</keyword>
<reference evidence="2 3" key="1">
    <citation type="journal article" date="2013" name="Genome Biol.">
        <title>The genome sequence of the most widely cultivated cacao type and its use to identify candidate genes regulating pod color.</title>
        <authorList>
            <person name="Motamayor J.C."/>
            <person name="Mockaitis K."/>
            <person name="Schmutz J."/>
            <person name="Haiminen N."/>
            <person name="Iii D.L."/>
            <person name="Cornejo O."/>
            <person name="Findley S.D."/>
            <person name="Zheng P."/>
            <person name="Utro F."/>
            <person name="Royaert S."/>
            <person name="Saski C."/>
            <person name="Jenkins J."/>
            <person name="Podicheti R."/>
            <person name="Zhao M."/>
            <person name="Scheffler B.E."/>
            <person name="Stack J.C."/>
            <person name="Feltus F.A."/>
            <person name="Mustiga G.M."/>
            <person name="Amores F."/>
            <person name="Phillips W."/>
            <person name="Marelli J.P."/>
            <person name="May G.D."/>
            <person name="Shapiro H."/>
            <person name="Ma J."/>
            <person name="Bustamante C.D."/>
            <person name="Schnell R.J."/>
            <person name="Main D."/>
            <person name="Gilbert D."/>
            <person name="Parida L."/>
            <person name="Kuhn D.N."/>
        </authorList>
    </citation>
    <scope>NUCLEOTIDE SEQUENCE [LARGE SCALE GENOMIC DNA]</scope>
    <source>
        <strain evidence="3">cv. Matina 1-6</strain>
    </source>
</reference>
<organism evidence="2 3">
    <name type="scientific">Theobroma cacao</name>
    <name type="common">Cacao</name>
    <name type="synonym">Cocoa</name>
    <dbReference type="NCBI Taxonomy" id="3641"/>
    <lineage>
        <taxon>Eukaryota</taxon>
        <taxon>Viridiplantae</taxon>
        <taxon>Streptophyta</taxon>
        <taxon>Embryophyta</taxon>
        <taxon>Tracheophyta</taxon>
        <taxon>Spermatophyta</taxon>
        <taxon>Magnoliopsida</taxon>
        <taxon>eudicotyledons</taxon>
        <taxon>Gunneridae</taxon>
        <taxon>Pentapetalae</taxon>
        <taxon>rosids</taxon>
        <taxon>malvids</taxon>
        <taxon>Malvales</taxon>
        <taxon>Malvaceae</taxon>
        <taxon>Byttnerioideae</taxon>
        <taxon>Theobroma</taxon>
    </lineage>
</organism>
<proteinExistence type="predicted"/>
<feature type="transmembrane region" description="Helical" evidence="1">
    <location>
        <begin position="46"/>
        <end position="63"/>
    </location>
</feature>
<keyword evidence="1" id="KW-1133">Transmembrane helix</keyword>
<feature type="transmembrane region" description="Helical" evidence="1">
    <location>
        <begin position="69"/>
        <end position="88"/>
    </location>
</feature>
<gene>
    <name evidence="2" type="ORF">TCM_032383</name>
</gene>
<keyword evidence="3" id="KW-1185">Reference proteome</keyword>
<name>A0A061FA29_THECC</name>
<evidence type="ECO:0000313" key="2">
    <source>
        <dbReference type="EMBL" id="EOY13738.1"/>
    </source>
</evidence>
<protein>
    <submittedName>
        <fullName evidence="2">Uncharacterized protein</fullName>
    </submittedName>
</protein>
<dbReference type="AlphaFoldDB" id="A0A061FA29"/>
<dbReference type="EMBL" id="CM001885">
    <property type="protein sequence ID" value="EOY13738.1"/>
    <property type="molecule type" value="Genomic_DNA"/>
</dbReference>
<dbReference type="Gramene" id="EOY13738">
    <property type="protein sequence ID" value="EOY13738"/>
    <property type="gene ID" value="TCM_032383"/>
</dbReference>
<dbReference type="Proteomes" id="UP000026915">
    <property type="component" value="Chromosome 7"/>
</dbReference>
<dbReference type="HOGENOM" id="CLU_2445249_0_0_1"/>
<dbReference type="InParanoid" id="A0A061FA29"/>
<evidence type="ECO:0000313" key="3">
    <source>
        <dbReference type="Proteomes" id="UP000026915"/>
    </source>
</evidence>